<dbReference type="GO" id="GO:0005344">
    <property type="term" value="F:oxygen carrier activity"/>
    <property type="evidence" value="ECO:0007669"/>
    <property type="project" value="UniProtKB-KW"/>
</dbReference>
<evidence type="ECO:0000259" key="5">
    <source>
        <dbReference type="PROSITE" id="PS01033"/>
    </source>
</evidence>
<dbReference type="EMBL" id="JARGDH010000005">
    <property type="protein sequence ID" value="KAL0267060.1"/>
    <property type="molecule type" value="Genomic_DNA"/>
</dbReference>
<comment type="caution">
    <text evidence="6">The sequence shown here is derived from an EMBL/GenBank/DDBJ whole genome shotgun (WGS) entry which is preliminary data.</text>
</comment>
<organism evidence="6">
    <name type="scientific">Menopon gallinae</name>
    <name type="common">poultry shaft louse</name>
    <dbReference type="NCBI Taxonomy" id="328185"/>
    <lineage>
        <taxon>Eukaryota</taxon>
        <taxon>Metazoa</taxon>
        <taxon>Ecdysozoa</taxon>
        <taxon>Arthropoda</taxon>
        <taxon>Hexapoda</taxon>
        <taxon>Insecta</taxon>
        <taxon>Pterygota</taxon>
        <taxon>Neoptera</taxon>
        <taxon>Paraneoptera</taxon>
        <taxon>Psocodea</taxon>
        <taxon>Troctomorpha</taxon>
        <taxon>Phthiraptera</taxon>
        <taxon>Amblycera</taxon>
        <taxon>Menoponidae</taxon>
        <taxon>Menopon</taxon>
    </lineage>
</organism>
<dbReference type="GO" id="GO:0020037">
    <property type="term" value="F:heme binding"/>
    <property type="evidence" value="ECO:0007669"/>
    <property type="project" value="InterPro"/>
</dbReference>
<evidence type="ECO:0000256" key="3">
    <source>
        <dbReference type="ARBA" id="ARBA00023004"/>
    </source>
</evidence>
<dbReference type="CDD" id="cd12137">
    <property type="entry name" value="GbX"/>
    <property type="match status" value="1"/>
</dbReference>
<accession>A0AAW2HBG4</accession>
<dbReference type="GO" id="GO:0019825">
    <property type="term" value="F:oxygen binding"/>
    <property type="evidence" value="ECO:0007669"/>
    <property type="project" value="InterPro"/>
</dbReference>
<keyword evidence="4" id="KW-0813">Transport</keyword>
<keyword evidence="1 4" id="KW-0349">Heme</keyword>
<dbReference type="Gene3D" id="1.10.490.10">
    <property type="entry name" value="Globins"/>
    <property type="match status" value="1"/>
</dbReference>
<name>A0AAW2HBG4_9NEOP</name>
<comment type="similarity">
    <text evidence="4">Belongs to the globin family.</text>
</comment>
<evidence type="ECO:0000256" key="4">
    <source>
        <dbReference type="RuleBase" id="RU000356"/>
    </source>
</evidence>
<keyword evidence="3" id="KW-0408">Iron</keyword>
<evidence type="ECO:0000256" key="2">
    <source>
        <dbReference type="ARBA" id="ARBA00022723"/>
    </source>
</evidence>
<dbReference type="InterPro" id="IPR050532">
    <property type="entry name" value="Globin-like_OT"/>
</dbReference>
<dbReference type="AlphaFoldDB" id="A0AAW2HBG4"/>
<dbReference type="InterPro" id="IPR012292">
    <property type="entry name" value="Globin/Proto"/>
</dbReference>
<dbReference type="InterPro" id="IPR000971">
    <property type="entry name" value="Globin"/>
</dbReference>
<evidence type="ECO:0000256" key="1">
    <source>
        <dbReference type="ARBA" id="ARBA00022617"/>
    </source>
</evidence>
<dbReference type="PROSITE" id="PS01033">
    <property type="entry name" value="GLOBIN"/>
    <property type="match status" value="1"/>
</dbReference>
<dbReference type="GO" id="GO:0046872">
    <property type="term" value="F:metal ion binding"/>
    <property type="evidence" value="ECO:0007669"/>
    <property type="project" value="UniProtKB-KW"/>
</dbReference>
<proteinExistence type="inferred from homology"/>
<feature type="domain" description="Globin" evidence="5">
    <location>
        <begin position="11"/>
        <end position="158"/>
    </location>
</feature>
<dbReference type="PANTHER" id="PTHR46458:SF2">
    <property type="entry name" value="X GLOBIN"/>
    <property type="match status" value="1"/>
</dbReference>
<dbReference type="PRINTS" id="PR00188">
    <property type="entry name" value="PLANTGLOBIN"/>
</dbReference>
<dbReference type="PANTHER" id="PTHR46458">
    <property type="entry name" value="BLR2807 PROTEIN"/>
    <property type="match status" value="1"/>
</dbReference>
<dbReference type="SUPFAM" id="SSF46458">
    <property type="entry name" value="Globin-like"/>
    <property type="match status" value="1"/>
</dbReference>
<evidence type="ECO:0000313" key="6">
    <source>
        <dbReference type="EMBL" id="KAL0267060.1"/>
    </source>
</evidence>
<protein>
    <recommendedName>
        <fullName evidence="5">Globin domain-containing protein</fullName>
    </recommendedName>
</protein>
<dbReference type="InterPro" id="IPR009050">
    <property type="entry name" value="Globin-like_sf"/>
</dbReference>
<sequence>MSVVEKEKPEDLTSRQKDLLTETWKELESNIAKVGVITFVSLFETHPDVQQSFMSFNGVDIEDLKHSKQLRAHALRVMAFVQKAVARLHEPEKLETLLKELGKKHVSYGAKQKYVELVGPQFILAIKPSLEKQWDDELHEAWTHLFKIIEYVMVSSMEDEQKRLKSGKD</sequence>
<gene>
    <name evidence="6" type="ORF">PYX00_009428</name>
</gene>
<keyword evidence="2" id="KW-0479">Metal-binding</keyword>
<dbReference type="Pfam" id="PF00042">
    <property type="entry name" value="Globin"/>
    <property type="match status" value="1"/>
</dbReference>
<reference evidence="6" key="1">
    <citation type="journal article" date="2024" name="Gigascience">
        <title>Chromosome-level genome of the poultry shaft louse Menopon gallinae provides insight into the host-switching and adaptive evolution of parasitic lice.</title>
        <authorList>
            <person name="Xu Y."/>
            <person name="Ma L."/>
            <person name="Liu S."/>
            <person name="Liang Y."/>
            <person name="Liu Q."/>
            <person name="He Z."/>
            <person name="Tian L."/>
            <person name="Duan Y."/>
            <person name="Cai W."/>
            <person name="Li H."/>
            <person name="Song F."/>
        </authorList>
    </citation>
    <scope>NUCLEOTIDE SEQUENCE</scope>
    <source>
        <strain evidence="6">Cailab_2023a</strain>
    </source>
</reference>
<keyword evidence="4" id="KW-0561">Oxygen transport</keyword>